<dbReference type="RefSeq" id="WP_041016594.1">
    <property type="nucleotide sequence ID" value="NZ_CCEJ010000001.1"/>
</dbReference>
<evidence type="ECO:0000259" key="2">
    <source>
        <dbReference type="Pfam" id="PF05378"/>
    </source>
</evidence>
<accession>A0A090D0K6</accession>
<dbReference type="AlphaFoldDB" id="A0A090D0K6"/>
<comment type="caution">
    <text evidence="3">The sequence shown here is derived from an EMBL/GenBank/DDBJ whole genome shotgun (WGS) entry which is preliminary data.</text>
</comment>
<dbReference type="InterPro" id="IPR043129">
    <property type="entry name" value="ATPase_NBD"/>
</dbReference>
<keyword evidence="4" id="KW-1185">Reference proteome</keyword>
<evidence type="ECO:0000259" key="1">
    <source>
        <dbReference type="Pfam" id="PF01968"/>
    </source>
</evidence>
<dbReference type="InterPro" id="IPR045079">
    <property type="entry name" value="Oxoprolinase-like"/>
</dbReference>
<sequence length="509" mass="54947">MKYTIGIDIGGTHTDGVLVDEKGVICKAYKTLTKRPLAKGVFEVIVRLQEFNESAQIEGVFVGTTHATNAILEAKGLTPIGLIRIGSHRPHLLPPCYLWPKHLHSSFFIGFETVLGGHHTDGSKIGSLSKMEVKEACLKLKEKGAFGLAVVSPFSPLIKDHELECMDIIQDTLGPDFPVTLSSEIGGIGLIERENGALLNAALKETMKKELMLIESLKEELKLKAPLYLTQNNGSLITFSEASEKPILTISSGPTNSFIGASRLANFQEAIVLDIGGTSTDIGIVTNGFPTKSFELANIGGVPLNFRMPDVEALSIGGGSLIRQGTEEPLIGPDSVGKELFMKSKAFGGDVLTLTDVCLKLKLFEMKEASLQKIPLTESMAKSILTHVQTSIQKSIEKIRGLKTDFPIVAVGGGAYAFSKSDCLIPENHFVANAYGASLAEISYTLDTVRENISKTSVIENLKEEVLQGVLSKGADPKEIRIIDLVVLPYSYLPKDMGRIIITAAGKRI</sequence>
<evidence type="ECO:0000313" key="3">
    <source>
        <dbReference type="EMBL" id="CDR33103.1"/>
    </source>
</evidence>
<evidence type="ECO:0000313" key="4">
    <source>
        <dbReference type="Proteomes" id="UP000031552"/>
    </source>
</evidence>
<dbReference type="EC" id="3.5.2.9" evidence="3"/>
<keyword evidence="3" id="KW-0378">Hydrolase</keyword>
<reference evidence="3" key="1">
    <citation type="submission" date="2013-12" db="EMBL/GenBank/DDBJ databases">
        <authorList>
            <person name="Linke B."/>
        </authorList>
    </citation>
    <scope>NUCLEOTIDE SEQUENCE [LARGE SCALE GENOMIC DNA]</scope>
    <source>
        <strain evidence="3">CRIB-18</strain>
    </source>
</reference>
<dbReference type="Proteomes" id="UP000031552">
    <property type="component" value="Unassembled WGS sequence"/>
</dbReference>
<dbReference type="InterPro" id="IPR002821">
    <property type="entry name" value="Hydantoinase_A"/>
</dbReference>
<feature type="domain" description="Hydantoinase/oxoprolinase N-terminal" evidence="2">
    <location>
        <begin position="5"/>
        <end position="172"/>
    </location>
</feature>
<dbReference type="Pfam" id="PF01968">
    <property type="entry name" value="Hydantoinase_A"/>
    <property type="match status" value="1"/>
</dbReference>
<dbReference type="eggNOG" id="COG0145">
    <property type="taxonomic scope" value="Bacteria"/>
</dbReference>
<dbReference type="SUPFAM" id="SSF53067">
    <property type="entry name" value="Actin-like ATPase domain"/>
    <property type="match status" value="1"/>
</dbReference>
<reference evidence="3" key="2">
    <citation type="submission" date="2014-09" db="EMBL/GenBank/DDBJ databases">
        <title>Criblamydia sequanensis harbors a mega-plasmid encoding arsenite resistance.</title>
        <authorList>
            <person name="Bertelli C."/>
            <person name="Goesmann A."/>
            <person name="Greub G."/>
        </authorList>
    </citation>
    <scope>NUCLEOTIDE SEQUENCE [LARGE SCALE GENOMIC DNA]</scope>
    <source>
        <strain evidence="3">CRIB-18</strain>
    </source>
</reference>
<dbReference type="Gene3D" id="3.30.420.40">
    <property type="match status" value="1"/>
</dbReference>
<dbReference type="GO" id="GO:0006749">
    <property type="term" value="P:glutathione metabolic process"/>
    <property type="evidence" value="ECO:0007669"/>
    <property type="project" value="TreeGrafter"/>
</dbReference>
<dbReference type="PANTHER" id="PTHR11365">
    <property type="entry name" value="5-OXOPROLINASE RELATED"/>
    <property type="match status" value="1"/>
</dbReference>
<protein>
    <submittedName>
        <fullName evidence="3">Hydantoinase/oxoprolinase</fullName>
        <ecNumber evidence="3">3.5.2.9</ecNumber>
    </submittedName>
</protein>
<name>A0A090D0K6_9BACT</name>
<dbReference type="PANTHER" id="PTHR11365:SF23">
    <property type="entry name" value="HYPOTHETICAL 5-OXOPROLINASE (EUROFUNG)-RELATED"/>
    <property type="match status" value="1"/>
</dbReference>
<dbReference type="GO" id="GO:0017168">
    <property type="term" value="F:5-oxoprolinase (ATP-hydrolyzing) activity"/>
    <property type="evidence" value="ECO:0007669"/>
    <property type="project" value="UniProtKB-EC"/>
</dbReference>
<dbReference type="STRING" id="1437425.CSEC_0264"/>
<gene>
    <name evidence="3" type="ORF">CSEC_0264</name>
</gene>
<feature type="domain" description="Hydantoinase A/oxoprolinase" evidence="1">
    <location>
        <begin position="193"/>
        <end position="398"/>
    </location>
</feature>
<dbReference type="InterPro" id="IPR008040">
    <property type="entry name" value="Hydant_A_N"/>
</dbReference>
<dbReference type="OrthoDB" id="9768323at2"/>
<dbReference type="Pfam" id="PF05378">
    <property type="entry name" value="Hydant_A_N"/>
    <property type="match status" value="1"/>
</dbReference>
<organism evidence="3 4">
    <name type="scientific">Candidatus Criblamydia sequanensis CRIB-18</name>
    <dbReference type="NCBI Taxonomy" id="1437425"/>
    <lineage>
        <taxon>Bacteria</taxon>
        <taxon>Pseudomonadati</taxon>
        <taxon>Chlamydiota</taxon>
        <taxon>Chlamydiia</taxon>
        <taxon>Parachlamydiales</taxon>
        <taxon>Candidatus Criblamydiaceae</taxon>
        <taxon>Candidatus Criblamydia</taxon>
    </lineage>
</organism>
<proteinExistence type="predicted"/>
<dbReference type="GO" id="GO:0005829">
    <property type="term" value="C:cytosol"/>
    <property type="evidence" value="ECO:0007669"/>
    <property type="project" value="TreeGrafter"/>
</dbReference>
<dbReference type="EMBL" id="CCEJ010000001">
    <property type="protein sequence ID" value="CDR33103.1"/>
    <property type="molecule type" value="Genomic_DNA"/>
</dbReference>